<dbReference type="Proteomes" id="UP001596161">
    <property type="component" value="Unassembled WGS sequence"/>
</dbReference>
<dbReference type="InterPro" id="IPR028081">
    <property type="entry name" value="Leu-bd"/>
</dbReference>
<evidence type="ECO:0000256" key="1">
    <source>
        <dbReference type="ARBA" id="ARBA00010062"/>
    </source>
</evidence>
<dbReference type="InterPro" id="IPR006201">
    <property type="entry name" value="Neur_channel"/>
</dbReference>
<dbReference type="Gene3D" id="3.40.50.2300">
    <property type="match status" value="2"/>
</dbReference>
<keyword evidence="3" id="KW-0472">Membrane</keyword>
<feature type="transmembrane region" description="Helical" evidence="3">
    <location>
        <begin position="595"/>
        <end position="616"/>
    </location>
</feature>
<evidence type="ECO:0000313" key="5">
    <source>
        <dbReference type="EMBL" id="MFC5270218.1"/>
    </source>
</evidence>
<name>A0ABW0E798_9BACT</name>
<dbReference type="PANTHER" id="PTHR18945">
    <property type="entry name" value="NEUROTRANSMITTER GATED ION CHANNEL"/>
    <property type="match status" value="1"/>
</dbReference>
<evidence type="ECO:0000313" key="6">
    <source>
        <dbReference type="Proteomes" id="UP001596161"/>
    </source>
</evidence>
<evidence type="ECO:0000259" key="4">
    <source>
        <dbReference type="Pfam" id="PF13458"/>
    </source>
</evidence>
<accession>A0ABW0E798</accession>
<feature type="transmembrane region" description="Helical" evidence="3">
    <location>
        <begin position="12"/>
        <end position="32"/>
    </location>
</feature>
<comment type="similarity">
    <text evidence="1">Belongs to the leucine-binding protein family.</text>
</comment>
<dbReference type="SUPFAM" id="SSF53822">
    <property type="entry name" value="Periplasmic binding protein-like I"/>
    <property type="match status" value="1"/>
</dbReference>
<dbReference type="EMBL" id="JBHSKT010000003">
    <property type="protein sequence ID" value="MFC5270218.1"/>
    <property type="molecule type" value="Genomic_DNA"/>
</dbReference>
<sequence>MFARFTHVFINLKDLLFMLIGVAITVLAIVQISRYFSQFYSAHYKIGIILNSVELEPEDYKVVQNVVAEKLNSINAQGGLNGRTIDALYLDDKGNPELLKKLVSESVQDENLLAYIGCKSSSRALAIASILARNNVALIGSYSLTNLTEPFPNMYSAEIGLKDLEMILHNLLQRKAKRAAFIGKKEDLYSAELLKIMEGYALKEPEFKVTSRFWFPLNYQFSGKELDMLADSLNKHNDFLLLSLEQGNTNILLEALWKRGLHIPIFCGLADIAQINDRSNFYRNGELFDVNPVGIPGVLNMKLQQQAPVFRQAINSGQKREFQLGFGGRHADEIGLLIEAASQKNLPEKADMRSKINAGLKNYIHGNQIYRGWFADWYFTQDRSFGGEPLLAWKAPDFDSPMLAPVQFLRTDSGYRQAPVLYANLDMLDISQISDEAASFYATFYLELSSVSNLTVQNIDFTNAERNKVNQAPLIEAKLVRSKKETDGNNFYHYLYKISGKFSFNPDLKKYPFDQQKFPITMQTSDALNTFLVQPPAFEFRDTVFESTGWNYLNNYIGCDQDIIAIDNNFGMLQKNIPYYKFSYVYEMQRARVDFTLKTLVPLLAILIISYLSAFIPPREFETLCAIQVTALLASIALYFSTYKPELQYATTSDKIFIFTYVMITTLLGTSILKYVMYRKSVLLKRIAMIYQRLIFPLIVIGFTIFIRKV</sequence>
<dbReference type="Gene3D" id="1.20.58.390">
    <property type="entry name" value="Neurotransmitter-gated ion-channel transmembrane domain"/>
    <property type="match status" value="1"/>
</dbReference>
<protein>
    <submittedName>
        <fullName evidence="5">ABC transporter substrate-binding protein</fullName>
    </submittedName>
</protein>
<keyword evidence="3" id="KW-1133">Transmembrane helix</keyword>
<organism evidence="5 6">
    <name type="scientific">Adhaeribacter terreus</name>
    <dbReference type="NCBI Taxonomy" id="529703"/>
    <lineage>
        <taxon>Bacteria</taxon>
        <taxon>Pseudomonadati</taxon>
        <taxon>Bacteroidota</taxon>
        <taxon>Cytophagia</taxon>
        <taxon>Cytophagales</taxon>
        <taxon>Hymenobacteraceae</taxon>
        <taxon>Adhaeribacter</taxon>
    </lineage>
</organism>
<keyword evidence="6" id="KW-1185">Reference proteome</keyword>
<feature type="transmembrane region" description="Helical" evidence="3">
    <location>
        <begin position="623"/>
        <end position="641"/>
    </location>
</feature>
<feature type="domain" description="Leucine-binding protein" evidence="4">
    <location>
        <begin position="72"/>
        <end position="195"/>
    </location>
</feature>
<evidence type="ECO:0000256" key="3">
    <source>
        <dbReference type="SAM" id="Phobius"/>
    </source>
</evidence>
<dbReference type="InterPro" id="IPR038050">
    <property type="entry name" value="Neuro_actylchol_rec"/>
</dbReference>
<gene>
    <name evidence="5" type="ORF">ACFPIB_06325</name>
</gene>
<feature type="transmembrane region" description="Helical" evidence="3">
    <location>
        <begin position="690"/>
        <end position="707"/>
    </location>
</feature>
<dbReference type="InterPro" id="IPR028082">
    <property type="entry name" value="Peripla_BP_I"/>
</dbReference>
<dbReference type="RefSeq" id="WP_378016590.1">
    <property type="nucleotide sequence ID" value="NZ_JBHSKT010000003.1"/>
</dbReference>
<reference evidence="6" key="1">
    <citation type="journal article" date="2019" name="Int. J. Syst. Evol. Microbiol.">
        <title>The Global Catalogue of Microorganisms (GCM) 10K type strain sequencing project: providing services to taxonomists for standard genome sequencing and annotation.</title>
        <authorList>
            <consortium name="The Broad Institute Genomics Platform"/>
            <consortium name="The Broad Institute Genome Sequencing Center for Infectious Disease"/>
            <person name="Wu L."/>
            <person name="Ma J."/>
        </authorList>
    </citation>
    <scope>NUCLEOTIDE SEQUENCE [LARGE SCALE GENOMIC DNA]</scope>
    <source>
        <strain evidence="6">KACC 12602</strain>
    </source>
</reference>
<proteinExistence type="inferred from homology"/>
<comment type="caution">
    <text evidence="5">The sequence shown here is derived from an EMBL/GenBank/DDBJ whole genome shotgun (WGS) entry which is preliminary data.</text>
</comment>
<keyword evidence="3" id="KW-0812">Transmembrane</keyword>
<evidence type="ECO:0000256" key="2">
    <source>
        <dbReference type="ARBA" id="ARBA00022729"/>
    </source>
</evidence>
<dbReference type="Pfam" id="PF13458">
    <property type="entry name" value="Peripla_BP_6"/>
    <property type="match status" value="1"/>
</dbReference>
<feature type="transmembrane region" description="Helical" evidence="3">
    <location>
        <begin position="656"/>
        <end position="678"/>
    </location>
</feature>
<keyword evidence="2" id="KW-0732">Signal</keyword>